<dbReference type="Proteomes" id="UP000050277">
    <property type="component" value="Unassembled WGS sequence"/>
</dbReference>
<sequence length="142" mass="15556">MEFPVVSETQIQAIAGAVNFEQGLEYFEQGMVEAVQAHGASVQASVGDRNNRHYLVSIQIHSVQQIAIQCTCPAQASEFCAHGVAVLLFLSYCAEQVLPATASKVTLDELEPSQLRTLLRDVAEQHPEVSSLVDERIERLGF</sequence>
<dbReference type="InterPro" id="IPR007527">
    <property type="entry name" value="Znf_SWIM"/>
</dbReference>
<evidence type="ECO:0000313" key="4">
    <source>
        <dbReference type="Proteomes" id="UP000050277"/>
    </source>
</evidence>
<proteinExistence type="predicted"/>
<name>A0A0P6Y9P0_9CHLR</name>
<dbReference type="STRING" id="70996.SE18_13520"/>
<feature type="domain" description="SWIM-type" evidence="2">
    <location>
        <begin position="54"/>
        <end position="91"/>
    </location>
</feature>
<dbReference type="PROSITE" id="PS50966">
    <property type="entry name" value="ZF_SWIM"/>
    <property type="match status" value="1"/>
</dbReference>
<evidence type="ECO:0000259" key="2">
    <source>
        <dbReference type="PROSITE" id="PS50966"/>
    </source>
</evidence>
<dbReference type="AlphaFoldDB" id="A0A0P6Y9P0"/>
<keyword evidence="1" id="KW-0479">Metal-binding</keyword>
<dbReference type="GO" id="GO:0008270">
    <property type="term" value="F:zinc ion binding"/>
    <property type="evidence" value="ECO:0007669"/>
    <property type="project" value="UniProtKB-KW"/>
</dbReference>
<reference evidence="3 4" key="1">
    <citation type="submission" date="2015-07" db="EMBL/GenBank/DDBJ databases">
        <title>Whole genome sequence of Herpetosiphon geysericola DSM 7119.</title>
        <authorList>
            <person name="Hemp J."/>
            <person name="Ward L.M."/>
            <person name="Pace L.A."/>
            <person name="Fischer W.W."/>
        </authorList>
    </citation>
    <scope>NUCLEOTIDE SEQUENCE [LARGE SCALE GENOMIC DNA]</scope>
    <source>
        <strain evidence="3 4">DSM 7119</strain>
    </source>
</reference>
<organism evidence="3 4">
    <name type="scientific">Herpetosiphon geysericola</name>
    <dbReference type="NCBI Taxonomy" id="70996"/>
    <lineage>
        <taxon>Bacteria</taxon>
        <taxon>Bacillati</taxon>
        <taxon>Chloroflexota</taxon>
        <taxon>Chloroflexia</taxon>
        <taxon>Herpetosiphonales</taxon>
        <taxon>Herpetosiphonaceae</taxon>
        <taxon>Herpetosiphon</taxon>
    </lineage>
</organism>
<gene>
    <name evidence="3" type="ORF">SE18_13520</name>
</gene>
<protein>
    <recommendedName>
        <fullName evidence="2">SWIM-type domain-containing protein</fullName>
    </recommendedName>
</protein>
<accession>A0A0P6Y9P0</accession>
<keyword evidence="4" id="KW-1185">Reference proteome</keyword>
<dbReference type="EMBL" id="LGKP01000022">
    <property type="protein sequence ID" value="KPL85921.1"/>
    <property type="molecule type" value="Genomic_DNA"/>
</dbReference>
<evidence type="ECO:0000256" key="1">
    <source>
        <dbReference type="PROSITE-ProRule" id="PRU00325"/>
    </source>
</evidence>
<keyword evidence="1" id="KW-0863">Zinc-finger</keyword>
<comment type="caution">
    <text evidence="3">The sequence shown here is derived from an EMBL/GenBank/DDBJ whole genome shotgun (WGS) entry which is preliminary data.</text>
</comment>
<evidence type="ECO:0000313" key="3">
    <source>
        <dbReference type="EMBL" id="KPL85921.1"/>
    </source>
</evidence>
<keyword evidence="1" id="KW-0862">Zinc</keyword>